<accession>D2V2A5</accession>
<dbReference type="InterPro" id="IPR018247">
    <property type="entry name" value="EF_Hand_1_Ca_BS"/>
</dbReference>
<name>D2V2A5_NAEGR</name>
<dbReference type="PANTHER" id="PTHR23049">
    <property type="entry name" value="MYOSIN REGULATORY LIGHT CHAIN 2"/>
    <property type="match status" value="1"/>
</dbReference>
<reference evidence="4 5" key="1">
    <citation type="journal article" date="2010" name="Cell">
        <title>The genome of Naegleria gruberi illuminates early eukaryotic versatility.</title>
        <authorList>
            <person name="Fritz-Laylin L.K."/>
            <person name="Prochnik S.E."/>
            <person name="Ginger M.L."/>
            <person name="Dacks J.B."/>
            <person name="Carpenter M.L."/>
            <person name="Field M.C."/>
            <person name="Kuo A."/>
            <person name="Paredez A."/>
            <person name="Chapman J."/>
            <person name="Pham J."/>
            <person name="Shu S."/>
            <person name="Neupane R."/>
            <person name="Cipriano M."/>
            <person name="Mancuso J."/>
            <person name="Tu H."/>
            <person name="Salamov A."/>
            <person name="Lindquist E."/>
            <person name="Shapiro H."/>
            <person name="Lucas S."/>
            <person name="Grigoriev I.V."/>
            <person name="Cande W.Z."/>
            <person name="Fulton C."/>
            <person name="Rokhsar D.S."/>
            <person name="Dawson S.C."/>
        </authorList>
    </citation>
    <scope>NUCLEOTIDE SEQUENCE [LARGE SCALE GENOMIC DNA]</scope>
    <source>
        <strain evidence="4 5">NEG-M</strain>
    </source>
</reference>
<dbReference type="KEGG" id="ngr:NAEGRDRAFT_62934"/>
<sequence length="149" mass="16814">MALISQQDEKELKEAFSLLDINGDGLVSEKEMEGLLKSMGLKESMIKSSISDAKKSNLSGKDGIELQGFMSVVNKLIRDDSKSEDIIEAMRVFDTKNVFRIEAKEFKDQIQQATGLSDEDWEELMKEANIDGEGTFDYREFASRLCSKQ</sequence>
<dbReference type="InParanoid" id="D2V2A5"/>
<dbReference type="OMA" id="IELQGFM"/>
<dbReference type="RefSeq" id="XP_002681767.1">
    <property type="nucleotide sequence ID" value="XM_002681721.1"/>
</dbReference>
<keyword evidence="2" id="KW-0106">Calcium</keyword>
<dbReference type="PROSITE" id="PS50222">
    <property type="entry name" value="EF_HAND_2"/>
    <property type="match status" value="1"/>
</dbReference>
<proteinExistence type="predicted"/>
<dbReference type="Proteomes" id="UP000006671">
    <property type="component" value="Unassembled WGS sequence"/>
</dbReference>
<gene>
    <name evidence="4" type="ORF">NAEGRDRAFT_62934</name>
</gene>
<dbReference type="SMART" id="SM00054">
    <property type="entry name" value="EFh"/>
    <property type="match status" value="2"/>
</dbReference>
<dbReference type="VEuPathDB" id="AmoebaDB:NAEGRDRAFT_62934"/>
<dbReference type="InterPro" id="IPR002048">
    <property type="entry name" value="EF_hand_dom"/>
</dbReference>
<evidence type="ECO:0000313" key="4">
    <source>
        <dbReference type="EMBL" id="EFC49023.1"/>
    </source>
</evidence>
<dbReference type="STRING" id="5762.D2V2A5"/>
<dbReference type="Pfam" id="PF00036">
    <property type="entry name" value="EF-hand_1"/>
    <property type="match status" value="1"/>
</dbReference>
<evidence type="ECO:0000259" key="3">
    <source>
        <dbReference type="PROSITE" id="PS50222"/>
    </source>
</evidence>
<keyword evidence="1" id="KW-0677">Repeat</keyword>
<feature type="domain" description="EF-hand" evidence="3">
    <location>
        <begin position="7"/>
        <end position="42"/>
    </location>
</feature>
<dbReference type="eggNOG" id="KOG0027">
    <property type="taxonomic scope" value="Eukaryota"/>
</dbReference>
<organism evidence="5">
    <name type="scientific">Naegleria gruberi</name>
    <name type="common">Amoeba</name>
    <dbReference type="NCBI Taxonomy" id="5762"/>
    <lineage>
        <taxon>Eukaryota</taxon>
        <taxon>Discoba</taxon>
        <taxon>Heterolobosea</taxon>
        <taxon>Tetramitia</taxon>
        <taxon>Eutetramitia</taxon>
        <taxon>Vahlkampfiidae</taxon>
        <taxon>Naegleria</taxon>
    </lineage>
</organism>
<dbReference type="InterPro" id="IPR011992">
    <property type="entry name" value="EF-hand-dom_pair"/>
</dbReference>
<dbReference type="EMBL" id="GG738849">
    <property type="protein sequence ID" value="EFC49023.1"/>
    <property type="molecule type" value="Genomic_DNA"/>
</dbReference>
<dbReference type="SUPFAM" id="SSF47473">
    <property type="entry name" value="EF-hand"/>
    <property type="match status" value="1"/>
</dbReference>
<dbReference type="GO" id="GO:0005509">
    <property type="term" value="F:calcium ion binding"/>
    <property type="evidence" value="ECO:0007669"/>
    <property type="project" value="InterPro"/>
</dbReference>
<dbReference type="GeneID" id="8847678"/>
<protein>
    <submittedName>
        <fullName evidence="4">Predicted protein</fullName>
    </submittedName>
</protein>
<evidence type="ECO:0000256" key="2">
    <source>
        <dbReference type="ARBA" id="ARBA00022837"/>
    </source>
</evidence>
<dbReference type="PROSITE" id="PS00018">
    <property type="entry name" value="EF_HAND_1"/>
    <property type="match status" value="1"/>
</dbReference>
<dbReference type="OrthoDB" id="429467at2759"/>
<dbReference type="Gene3D" id="1.10.238.10">
    <property type="entry name" value="EF-hand"/>
    <property type="match status" value="2"/>
</dbReference>
<evidence type="ECO:0000256" key="1">
    <source>
        <dbReference type="ARBA" id="ARBA00022737"/>
    </source>
</evidence>
<dbReference type="InterPro" id="IPR050403">
    <property type="entry name" value="Myosin_RLC"/>
</dbReference>
<dbReference type="FunFam" id="1.10.238.10:FF:000001">
    <property type="entry name" value="Calmodulin 1"/>
    <property type="match status" value="1"/>
</dbReference>
<keyword evidence="5" id="KW-1185">Reference proteome</keyword>
<evidence type="ECO:0000313" key="5">
    <source>
        <dbReference type="Proteomes" id="UP000006671"/>
    </source>
</evidence>
<dbReference type="AlphaFoldDB" id="D2V2A5"/>